<evidence type="ECO:0000256" key="3">
    <source>
        <dbReference type="ARBA" id="ARBA00022692"/>
    </source>
</evidence>
<dbReference type="eggNOG" id="COG3000">
    <property type="taxonomic scope" value="Bacteria"/>
</dbReference>
<dbReference type="KEGG" id="mmr:Mmar10_3075"/>
<dbReference type="AlphaFoldDB" id="Q0AK39"/>
<comment type="similarity">
    <text evidence="2">Belongs to the fatty acid desaturase CarF family.</text>
</comment>
<evidence type="ECO:0000313" key="8">
    <source>
        <dbReference type="Proteomes" id="UP000001964"/>
    </source>
</evidence>
<evidence type="ECO:0000256" key="5">
    <source>
        <dbReference type="ARBA" id="ARBA00023136"/>
    </source>
</evidence>
<dbReference type="OrthoDB" id="337685at2"/>
<evidence type="ECO:0000313" key="7">
    <source>
        <dbReference type="EMBL" id="ABI67354.1"/>
    </source>
</evidence>
<evidence type="ECO:0000259" key="6">
    <source>
        <dbReference type="Pfam" id="PF10520"/>
    </source>
</evidence>
<proteinExistence type="inferred from homology"/>
<dbReference type="EMBL" id="CP000449">
    <property type="protein sequence ID" value="ABI67354.1"/>
    <property type="molecule type" value="Genomic_DNA"/>
</dbReference>
<dbReference type="PANTHER" id="PTHR48140">
    <property type="entry name" value="FATTY ACID DESATURASE 4, CHLOROPLASTIC-RELATED"/>
    <property type="match status" value="1"/>
</dbReference>
<protein>
    <recommendedName>
        <fullName evidence="6">Lipid desaturase domain-containing protein</fullName>
    </recommendedName>
</protein>
<dbReference type="PANTHER" id="PTHR48140:SF1">
    <property type="entry name" value="FATTY ACID DESATURASE 4, CHLOROPLASTIC-RELATED"/>
    <property type="match status" value="1"/>
</dbReference>
<dbReference type="InterPro" id="IPR019547">
    <property type="entry name" value="Lipid_desat"/>
</dbReference>
<sequence>MFDHMDIILSAAMIAGQIGLGILFADLMSGIVHWYIDTYGDPKTPILGRHVYWPTINHHAQPLDCTRASFWSRNGPNLALSAAFLVVFAATGLINAFTLSALATGVFASEIHVWSHKPKRKRPMIVRWLQASGVLLSPKEHWQHHTYAHNTRYCTVTNLLNPVLDRLRVFRLVEGVVEGLARRKPRDEIMGIGPLARGRRIMSRVRRFVAAGAWQVRRLLLAPLSRLALA</sequence>
<dbReference type="STRING" id="394221.Mmar10_3075"/>
<keyword evidence="3" id="KW-0812">Transmembrane</keyword>
<reference evidence="7 8" key="1">
    <citation type="submission" date="2006-08" db="EMBL/GenBank/DDBJ databases">
        <title>Complete sequence of Maricaulis maris MCS10.</title>
        <authorList>
            <consortium name="US DOE Joint Genome Institute"/>
            <person name="Copeland A."/>
            <person name="Lucas S."/>
            <person name="Lapidus A."/>
            <person name="Barry K."/>
            <person name="Detter J.C."/>
            <person name="Glavina del Rio T."/>
            <person name="Hammon N."/>
            <person name="Israni S."/>
            <person name="Dalin E."/>
            <person name="Tice H."/>
            <person name="Pitluck S."/>
            <person name="Saunders E."/>
            <person name="Brettin T."/>
            <person name="Bruce D."/>
            <person name="Han C."/>
            <person name="Tapia R."/>
            <person name="Gilna P."/>
            <person name="Schmutz J."/>
            <person name="Larimer F."/>
            <person name="Land M."/>
            <person name="Hauser L."/>
            <person name="Kyrpides N."/>
            <person name="Mikhailova N."/>
            <person name="Viollier P."/>
            <person name="Stephens C."/>
            <person name="Richardson P."/>
        </authorList>
    </citation>
    <scope>NUCLEOTIDE SEQUENCE [LARGE SCALE GENOMIC DNA]</scope>
    <source>
        <strain evidence="7 8">MCS10</strain>
    </source>
</reference>
<organism evidence="7 8">
    <name type="scientific">Maricaulis maris (strain MCS10)</name>
    <name type="common">Caulobacter maris</name>
    <dbReference type="NCBI Taxonomy" id="394221"/>
    <lineage>
        <taxon>Bacteria</taxon>
        <taxon>Pseudomonadati</taxon>
        <taxon>Pseudomonadota</taxon>
        <taxon>Alphaproteobacteria</taxon>
        <taxon>Maricaulales</taxon>
        <taxon>Maricaulaceae</taxon>
        <taxon>Maricaulis</taxon>
    </lineage>
</organism>
<dbReference type="Proteomes" id="UP000001964">
    <property type="component" value="Chromosome"/>
</dbReference>
<accession>Q0AK39</accession>
<feature type="domain" description="Lipid desaturase" evidence="6">
    <location>
        <begin position="22"/>
        <end position="187"/>
    </location>
</feature>
<dbReference type="InterPro" id="IPR052864">
    <property type="entry name" value="Chloroplast_FAD_CarF"/>
</dbReference>
<keyword evidence="5" id="KW-0472">Membrane</keyword>
<name>Q0AK39_MARMM</name>
<keyword evidence="8" id="KW-1185">Reference proteome</keyword>
<evidence type="ECO:0000256" key="4">
    <source>
        <dbReference type="ARBA" id="ARBA00022989"/>
    </source>
</evidence>
<evidence type="ECO:0000256" key="2">
    <source>
        <dbReference type="ARBA" id="ARBA00007620"/>
    </source>
</evidence>
<dbReference type="HOGENOM" id="CLU_065233_1_0_5"/>
<comment type="subcellular location">
    <subcellularLocation>
        <location evidence="1">Membrane</location>
        <topology evidence="1">Multi-pass membrane protein</topology>
    </subcellularLocation>
</comment>
<dbReference type="Pfam" id="PF10520">
    <property type="entry name" value="Lipid_desat"/>
    <property type="match status" value="1"/>
</dbReference>
<evidence type="ECO:0000256" key="1">
    <source>
        <dbReference type="ARBA" id="ARBA00004141"/>
    </source>
</evidence>
<dbReference type="RefSeq" id="WP_011644998.1">
    <property type="nucleotide sequence ID" value="NC_008347.1"/>
</dbReference>
<dbReference type="GO" id="GO:0016020">
    <property type="term" value="C:membrane"/>
    <property type="evidence" value="ECO:0007669"/>
    <property type="project" value="UniProtKB-SubCell"/>
</dbReference>
<keyword evidence="4" id="KW-1133">Transmembrane helix</keyword>
<gene>
    <name evidence="7" type="ordered locus">Mmar10_3075</name>
</gene>